<evidence type="ECO:0000256" key="1">
    <source>
        <dbReference type="SAM" id="MobiDB-lite"/>
    </source>
</evidence>
<sequence length="517" mass="57889">MQAIITATIAYPLGTESNRTVFRDIYVFVDRLKDIAATKGDQKVVESIRRHARAAELLTEYNQLMVAWNNIQLEFRLHIPEPTPSTTLEQFLGQVDSKANLWFELARLNQREQRSQNQQVDRRSTRPAPDSEDPPDQAGASKIETVDFLLARVRLTKRTKLQRNLLMTLPSLSRPRNSFPASASVNALTNSVEAKSDTPGNSAVEKSTVKESKVYPSIAAEASKSTSADASTCEEFIQSTASSIKEVGTGHTFRNYHYAMADAKLSPDREIFKPCLDTGYGVTLLDREYSRTIPDFQTRRIASPIKVRGVGSDVYETDEYGIIPTYFLGKRDSKEFTAVTAPREVYIIDNLKAKILIDRDFLFEPEEYELSLYTHLVDLSLTAVVAKNDSDYSVKIPRNLRLRTVQEANFDNCYYITSGQYNVAELATRRPKKEYQTSWIKRVFNKVATASAIAILAVLAATLIPTASISTEISVTPTLYDCVLANSITVYGDNPAIKAVIDEFPTLWQEGGFTDVP</sequence>
<dbReference type="Proteomes" id="UP001276659">
    <property type="component" value="Unassembled WGS sequence"/>
</dbReference>
<accession>A0AAD9YVC2</accession>
<comment type="caution">
    <text evidence="2">The sequence shown here is derived from an EMBL/GenBank/DDBJ whole genome shotgun (WGS) entry which is preliminary data.</text>
</comment>
<protein>
    <submittedName>
        <fullName evidence="2">Uncharacterized protein</fullName>
    </submittedName>
</protein>
<feature type="compositionally biased region" description="Basic and acidic residues" evidence="1">
    <location>
        <begin position="112"/>
        <end position="124"/>
    </location>
</feature>
<name>A0AAD9YVC2_9LECA</name>
<dbReference type="AlphaFoldDB" id="A0AAD9YVC2"/>
<dbReference type="EMBL" id="JASNWA010000011">
    <property type="protein sequence ID" value="KAK3166669.1"/>
    <property type="molecule type" value="Genomic_DNA"/>
</dbReference>
<gene>
    <name evidence="2" type="ORF">OEA41_009794</name>
</gene>
<reference evidence="2" key="1">
    <citation type="submission" date="2022-11" db="EMBL/GenBank/DDBJ databases">
        <title>Chromosomal genome sequence assembly and mating type (MAT) locus characterization of the leprose asexual lichenized fungus Lepraria neglecta (Nyl.) Erichsen.</title>
        <authorList>
            <person name="Allen J.L."/>
            <person name="Pfeffer B."/>
        </authorList>
    </citation>
    <scope>NUCLEOTIDE SEQUENCE</scope>
    <source>
        <strain evidence="2">Allen 5258</strain>
    </source>
</reference>
<organism evidence="2 3">
    <name type="scientific">Lepraria neglecta</name>
    <dbReference type="NCBI Taxonomy" id="209136"/>
    <lineage>
        <taxon>Eukaryota</taxon>
        <taxon>Fungi</taxon>
        <taxon>Dikarya</taxon>
        <taxon>Ascomycota</taxon>
        <taxon>Pezizomycotina</taxon>
        <taxon>Lecanoromycetes</taxon>
        <taxon>OSLEUM clade</taxon>
        <taxon>Lecanoromycetidae</taxon>
        <taxon>Lecanorales</taxon>
        <taxon>Lecanorineae</taxon>
        <taxon>Stereocaulaceae</taxon>
        <taxon>Lepraria</taxon>
    </lineage>
</organism>
<proteinExistence type="predicted"/>
<evidence type="ECO:0000313" key="2">
    <source>
        <dbReference type="EMBL" id="KAK3166669.1"/>
    </source>
</evidence>
<feature type="region of interest" description="Disordered" evidence="1">
    <location>
        <begin position="112"/>
        <end position="141"/>
    </location>
</feature>
<evidence type="ECO:0000313" key="3">
    <source>
        <dbReference type="Proteomes" id="UP001276659"/>
    </source>
</evidence>
<keyword evidence="3" id="KW-1185">Reference proteome</keyword>